<keyword evidence="6" id="KW-1015">Disulfide bond</keyword>
<evidence type="ECO:0000256" key="1">
    <source>
        <dbReference type="ARBA" id="ARBA00004613"/>
    </source>
</evidence>
<feature type="non-terminal residue" evidence="12">
    <location>
        <position position="1"/>
    </location>
</feature>
<dbReference type="GO" id="GO:0005615">
    <property type="term" value="C:extracellular space"/>
    <property type="evidence" value="ECO:0007669"/>
    <property type="project" value="TreeGrafter"/>
</dbReference>
<dbReference type="AlphaFoldDB" id="A0A7K7PB61"/>
<evidence type="ECO:0000256" key="7">
    <source>
        <dbReference type="ARBA" id="ARBA00023183"/>
    </source>
</evidence>
<comment type="caution">
    <text evidence="12">The sequence shown here is derived from an EMBL/GenBank/DDBJ whole genome shotgun (WGS) entry which is preliminary data.</text>
</comment>
<reference evidence="12 13" key="1">
    <citation type="submission" date="2019-09" db="EMBL/GenBank/DDBJ databases">
        <title>Bird 10,000 Genomes (B10K) Project - Family phase.</title>
        <authorList>
            <person name="Zhang G."/>
        </authorList>
    </citation>
    <scope>NUCLEOTIDE SEQUENCE [LARGE SCALE GENOMIC DNA]</scope>
    <source>
        <strain evidence="12">OUT-0054</strain>
        <tissue evidence="12">Blood</tissue>
    </source>
</reference>
<dbReference type="PRINTS" id="PR01977">
    <property type="entry name" value="IGFBPFAMILY1"/>
</dbReference>
<evidence type="ECO:0000256" key="2">
    <source>
        <dbReference type="ARBA" id="ARBA00013675"/>
    </source>
</evidence>
<evidence type="ECO:0000313" key="13">
    <source>
        <dbReference type="Proteomes" id="UP000549775"/>
    </source>
</evidence>
<evidence type="ECO:0000313" key="12">
    <source>
        <dbReference type="EMBL" id="NWZ64879.1"/>
    </source>
</evidence>
<dbReference type="Gene3D" id="4.10.40.20">
    <property type="match status" value="1"/>
</dbReference>
<feature type="domain" description="IGFBP N-terminal" evidence="11">
    <location>
        <begin position="72"/>
        <end position="153"/>
    </location>
</feature>
<gene>
    <name evidence="12" type="primary">Igfbp1</name>
    <name evidence="12" type="ORF">ACRARU_R09711</name>
</gene>
<dbReference type="EMBL" id="VZST01000434">
    <property type="protein sequence ID" value="NWZ64879.1"/>
    <property type="molecule type" value="Genomic_DNA"/>
</dbReference>
<dbReference type="InterPro" id="IPR017891">
    <property type="entry name" value="Insulin_GF-bd_Cys-rich_CS"/>
</dbReference>
<keyword evidence="13" id="KW-1185">Reference proteome</keyword>
<dbReference type="OrthoDB" id="9926277at2759"/>
<comment type="subunit">
    <text evidence="8">Binds equally well IGF1 and IGF2. Interacts with integrin ITGA5:ITGB1. Interacts with VHL; this interaction inhibits HIF1A degradation.</text>
</comment>
<dbReference type="SMART" id="SM00211">
    <property type="entry name" value="TY"/>
    <property type="match status" value="1"/>
</dbReference>
<dbReference type="InterPro" id="IPR022321">
    <property type="entry name" value="IGFBP_1-6_chordata"/>
</dbReference>
<protein>
    <recommendedName>
        <fullName evidence="2">Insulin-like growth factor-binding protein 1</fullName>
    </recommendedName>
</protein>
<dbReference type="PANTHER" id="PTHR11551">
    <property type="entry name" value="INSULIN-LIKE GROWTH FACTOR BINDING PROTEIN"/>
    <property type="match status" value="1"/>
</dbReference>
<evidence type="ECO:0000259" key="10">
    <source>
        <dbReference type="PROSITE" id="PS51162"/>
    </source>
</evidence>
<dbReference type="InterPro" id="IPR000867">
    <property type="entry name" value="IGFBP-like"/>
</dbReference>
<feature type="domain" description="Thyroglobulin type-1" evidence="10">
    <location>
        <begin position="225"/>
        <end position="303"/>
    </location>
</feature>
<dbReference type="InterPro" id="IPR000716">
    <property type="entry name" value="Thyroglobulin_1"/>
</dbReference>
<evidence type="ECO:0000256" key="3">
    <source>
        <dbReference type="ARBA" id="ARBA00022525"/>
    </source>
</evidence>
<dbReference type="Pfam" id="PF00086">
    <property type="entry name" value="Thyroglobulin_1"/>
    <property type="match status" value="1"/>
</dbReference>
<comment type="subcellular location">
    <subcellularLocation>
        <location evidence="1">Secreted</location>
    </subcellularLocation>
</comment>
<dbReference type="PROSITE" id="PS00484">
    <property type="entry name" value="THYROGLOBULIN_1_1"/>
    <property type="match status" value="1"/>
</dbReference>
<dbReference type="PRINTS" id="PR01976">
    <property type="entry name" value="IGFBPFAMILY"/>
</dbReference>
<evidence type="ECO:0000256" key="4">
    <source>
        <dbReference type="ARBA" id="ARBA00022553"/>
    </source>
</evidence>
<proteinExistence type="predicted"/>
<sequence>PGQAECMRSASCSPGRRAARPRPLPCGMSGPRCAPCRARLPALLLPALLLLALLLSALPPALSAARLARGAQPLLCAPCTPERLAQCPPVPPDCPEAARQPGCSCCQTCALGPGQPCGVYTARCRRGLRCHVPAGEPRPLSALIQGHGTCLPTMEAGGMRTEGPADSVEPDDMPLESTEITQDHLLNYQLMFPIGQDKSIPRNSITAYENMKAKRISELKKWKEQGPCQKELYRALYKLVKAQQRSRGEIYKFYLPNCNKDGFYHSKQCETLLDGESAECWCVYPKNGRRIPGSPEIKGDPECQQYLSSQE</sequence>
<dbReference type="SUPFAM" id="SSF57610">
    <property type="entry name" value="Thyroglobulin type-1 domain"/>
    <property type="match status" value="1"/>
</dbReference>
<evidence type="ECO:0000256" key="5">
    <source>
        <dbReference type="ARBA" id="ARBA00022729"/>
    </source>
</evidence>
<keyword evidence="4" id="KW-0597">Phosphoprotein</keyword>
<dbReference type="Pfam" id="PF00219">
    <property type="entry name" value="IGFBP"/>
    <property type="match status" value="1"/>
</dbReference>
<dbReference type="PROSITE" id="PS51162">
    <property type="entry name" value="THYROGLOBULIN_1_2"/>
    <property type="match status" value="1"/>
</dbReference>
<dbReference type="GO" id="GO:0031994">
    <property type="term" value="F:insulin-like growth factor I binding"/>
    <property type="evidence" value="ECO:0007669"/>
    <property type="project" value="TreeGrafter"/>
</dbReference>
<dbReference type="PROSITE" id="PS00222">
    <property type="entry name" value="IGFBP_N_1"/>
    <property type="match status" value="1"/>
</dbReference>
<dbReference type="FunFam" id="4.10.40.20:FF:000001">
    <property type="entry name" value="Insulin-like growth factor binding protein 5"/>
    <property type="match status" value="1"/>
</dbReference>
<dbReference type="PROSITE" id="PS51323">
    <property type="entry name" value="IGFBP_N_2"/>
    <property type="match status" value="1"/>
</dbReference>
<dbReference type="FunFam" id="4.10.800.10:FF:000002">
    <property type="entry name" value="Insulin-like growth factor-binding protein 2"/>
    <property type="match status" value="1"/>
</dbReference>
<keyword evidence="3" id="KW-0964">Secreted</keyword>
<dbReference type="Gene3D" id="4.10.800.10">
    <property type="entry name" value="Thyroglobulin type-1"/>
    <property type="match status" value="1"/>
</dbReference>
<dbReference type="GO" id="GO:0031995">
    <property type="term" value="F:insulin-like growth factor II binding"/>
    <property type="evidence" value="ECO:0007669"/>
    <property type="project" value="TreeGrafter"/>
</dbReference>
<evidence type="ECO:0000256" key="9">
    <source>
        <dbReference type="PROSITE-ProRule" id="PRU00500"/>
    </source>
</evidence>
<dbReference type="SMART" id="SM00121">
    <property type="entry name" value="IB"/>
    <property type="match status" value="1"/>
</dbReference>
<comment type="caution">
    <text evidence="9">Lacks conserved residue(s) required for the propagation of feature annotation.</text>
</comment>
<dbReference type="InterPro" id="IPR036857">
    <property type="entry name" value="Thyroglobulin_1_sf"/>
</dbReference>
<evidence type="ECO:0000256" key="8">
    <source>
        <dbReference type="ARBA" id="ARBA00049694"/>
    </source>
</evidence>
<dbReference type="SUPFAM" id="SSF57184">
    <property type="entry name" value="Growth factor receptor domain"/>
    <property type="match status" value="1"/>
</dbReference>
<dbReference type="CDD" id="cd00191">
    <property type="entry name" value="TY"/>
    <property type="match status" value="1"/>
</dbReference>
<evidence type="ECO:0000256" key="6">
    <source>
        <dbReference type="ARBA" id="ARBA00023157"/>
    </source>
</evidence>
<dbReference type="GO" id="GO:0043567">
    <property type="term" value="P:regulation of insulin-like growth factor receptor signaling pathway"/>
    <property type="evidence" value="ECO:0007669"/>
    <property type="project" value="TreeGrafter"/>
</dbReference>
<name>A0A7K7PB61_ACRAR</name>
<accession>A0A7K7PB61</accession>
<evidence type="ECO:0000259" key="11">
    <source>
        <dbReference type="PROSITE" id="PS51323"/>
    </source>
</evidence>
<dbReference type="InterPro" id="IPR022322">
    <property type="entry name" value="IGFBP1"/>
</dbReference>
<feature type="non-terminal residue" evidence="12">
    <location>
        <position position="311"/>
    </location>
</feature>
<dbReference type="PANTHER" id="PTHR11551:SF6">
    <property type="entry name" value="INSULIN-LIKE GROWTH FACTOR-BINDING PROTEIN 1"/>
    <property type="match status" value="1"/>
</dbReference>
<dbReference type="Proteomes" id="UP000549775">
    <property type="component" value="Unassembled WGS sequence"/>
</dbReference>
<keyword evidence="5" id="KW-0732">Signal</keyword>
<keyword evidence="7" id="KW-0340">Growth factor binding</keyword>
<dbReference type="InterPro" id="IPR009030">
    <property type="entry name" value="Growth_fac_rcpt_cys_sf"/>
</dbReference>
<organism evidence="12 13">
    <name type="scientific">Acrocephalus arundinaceus</name>
    <name type="common">Great reed-warbler</name>
    <dbReference type="NCBI Taxonomy" id="39621"/>
    <lineage>
        <taxon>Eukaryota</taxon>
        <taxon>Metazoa</taxon>
        <taxon>Chordata</taxon>
        <taxon>Craniata</taxon>
        <taxon>Vertebrata</taxon>
        <taxon>Euteleostomi</taxon>
        <taxon>Archelosauria</taxon>
        <taxon>Archosauria</taxon>
        <taxon>Dinosauria</taxon>
        <taxon>Saurischia</taxon>
        <taxon>Theropoda</taxon>
        <taxon>Coelurosauria</taxon>
        <taxon>Aves</taxon>
        <taxon>Neognathae</taxon>
        <taxon>Neoaves</taxon>
        <taxon>Telluraves</taxon>
        <taxon>Australaves</taxon>
        <taxon>Passeriformes</taxon>
        <taxon>Sylvioidea</taxon>
        <taxon>Sylviidae</taxon>
        <taxon>Acrocephalinae</taxon>
        <taxon>Acrocephalus</taxon>
    </lineage>
</organism>